<name>A0A1R3GF40_9ROSI</name>
<reference evidence="2" key="1">
    <citation type="submission" date="2013-09" db="EMBL/GenBank/DDBJ databases">
        <title>Corchorus olitorius genome sequencing.</title>
        <authorList>
            <person name="Alam M."/>
            <person name="Haque M.S."/>
            <person name="Islam M.S."/>
            <person name="Emdad E.M."/>
            <person name="Islam M.M."/>
            <person name="Ahmed B."/>
            <person name="Halim A."/>
            <person name="Hossen Q.M.M."/>
            <person name="Hossain M.Z."/>
            <person name="Ahmed R."/>
            <person name="Khan M.M."/>
            <person name="Islam R."/>
            <person name="Rashid M.M."/>
            <person name="Khan S.A."/>
            <person name="Rahman M.S."/>
            <person name="Alam M."/>
            <person name="Yahiya A.S."/>
            <person name="Khan M.S."/>
            <person name="Azam M.S."/>
            <person name="Haque T."/>
            <person name="Lashkar M.Z.H."/>
            <person name="Akhand A.I."/>
            <person name="Morshed G."/>
            <person name="Roy S."/>
            <person name="Uddin K.S."/>
            <person name="Rabeya T."/>
            <person name="Hossain A.S."/>
            <person name="Chowdhury A."/>
            <person name="Snigdha A.R."/>
            <person name="Mortoza M.S."/>
            <person name="Matin S.A."/>
            <person name="Hoque S.M.E."/>
            <person name="Islam M.K."/>
            <person name="Roy D.K."/>
            <person name="Haider R."/>
            <person name="Moosa M.M."/>
            <person name="Elias S.M."/>
            <person name="Hasan A.M."/>
            <person name="Jahan S."/>
            <person name="Shafiuddin M."/>
            <person name="Mahmood N."/>
            <person name="Shommy N.S."/>
        </authorList>
    </citation>
    <scope>NUCLEOTIDE SEQUENCE [LARGE SCALE GENOMIC DNA]</scope>
    <source>
        <strain evidence="2">cv. O-4</strain>
    </source>
</reference>
<sequence>MARRANLQVLSFIEAPTRWPERWRQRIRLGEASLRRREKEGYEEKENDGFYTKP</sequence>
<dbReference type="EMBL" id="AWUE01022704">
    <property type="protein sequence ID" value="OMO56705.1"/>
    <property type="molecule type" value="Genomic_DNA"/>
</dbReference>
<evidence type="ECO:0000313" key="2">
    <source>
        <dbReference type="Proteomes" id="UP000187203"/>
    </source>
</evidence>
<keyword evidence="2" id="KW-1185">Reference proteome</keyword>
<dbReference type="AlphaFoldDB" id="A0A1R3GF40"/>
<gene>
    <name evidence="1" type="ORF">COLO4_35576</name>
</gene>
<dbReference type="Proteomes" id="UP000187203">
    <property type="component" value="Unassembled WGS sequence"/>
</dbReference>
<organism evidence="1 2">
    <name type="scientific">Corchorus olitorius</name>
    <dbReference type="NCBI Taxonomy" id="93759"/>
    <lineage>
        <taxon>Eukaryota</taxon>
        <taxon>Viridiplantae</taxon>
        <taxon>Streptophyta</taxon>
        <taxon>Embryophyta</taxon>
        <taxon>Tracheophyta</taxon>
        <taxon>Spermatophyta</taxon>
        <taxon>Magnoliopsida</taxon>
        <taxon>eudicotyledons</taxon>
        <taxon>Gunneridae</taxon>
        <taxon>Pentapetalae</taxon>
        <taxon>rosids</taxon>
        <taxon>malvids</taxon>
        <taxon>Malvales</taxon>
        <taxon>Malvaceae</taxon>
        <taxon>Grewioideae</taxon>
        <taxon>Apeibeae</taxon>
        <taxon>Corchorus</taxon>
    </lineage>
</organism>
<proteinExistence type="predicted"/>
<protein>
    <submittedName>
        <fullName evidence="1">Uncharacterized protein</fullName>
    </submittedName>
</protein>
<accession>A0A1R3GF40</accession>
<evidence type="ECO:0000313" key="1">
    <source>
        <dbReference type="EMBL" id="OMO56705.1"/>
    </source>
</evidence>
<comment type="caution">
    <text evidence="1">The sequence shown here is derived from an EMBL/GenBank/DDBJ whole genome shotgun (WGS) entry which is preliminary data.</text>
</comment>